<reference evidence="2 3" key="1">
    <citation type="submission" date="2021-03" db="EMBL/GenBank/DDBJ databases">
        <title>Gelidibacter sp. nov., isolated from costal sediment.</title>
        <authorList>
            <person name="Lun K.-Y."/>
        </authorList>
    </citation>
    <scope>NUCLEOTIDE SEQUENCE [LARGE SCALE GENOMIC DNA]</scope>
    <source>
        <strain evidence="2 3">DF109</strain>
    </source>
</reference>
<dbReference type="Gene3D" id="3.40.50.2000">
    <property type="entry name" value="Glycogen Phosphorylase B"/>
    <property type="match status" value="1"/>
</dbReference>
<dbReference type="SUPFAM" id="SSF53756">
    <property type="entry name" value="UDP-Glycosyltransferase/glycogen phosphorylase"/>
    <property type="match status" value="1"/>
</dbReference>
<proteinExistence type="predicted"/>
<keyword evidence="3" id="KW-1185">Reference proteome</keyword>
<evidence type="ECO:0000313" key="2">
    <source>
        <dbReference type="EMBL" id="MBO3097637.1"/>
    </source>
</evidence>
<name>A0ABS3SPK1_9FLAO</name>
<dbReference type="Pfam" id="PF13524">
    <property type="entry name" value="Glyco_trans_1_2"/>
    <property type="match status" value="1"/>
</dbReference>
<dbReference type="Proteomes" id="UP000681315">
    <property type="component" value="Unassembled WGS sequence"/>
</dbReference>
<protein>
    <submittedName>
        <fullName evidence="2">Glycosyltransferase family 1 protein</fullName>
    </submittedName>
</protein>
<organism evidence="2 3">
    <name type="scientific">Gelidibacter pelagius</name>
    <dbReference type="NCBI Taxonomy" id="2819985"/>
    <lineage>
        <taxon>Bacteria</taxon>
        <taxon>Pseudomonadati</taxon>
        <taxon>Bacteroidota</taxon>
        <taxon>Flavobacteriia</taxon>
        <taxon>Flavobacteriales</taxon>
        <taxon>Flavobacteriaceae</taxon>
        <taxon>Gelidibacter</taxon>
    </lineage>
</organism>
<sequence length="385" mass="44657">MRILLIGEYSGLHNSLKKGLESLGHDVLIIGSGDGFKNYPVDIKIDHSFHSPILKKIKVGFYKLTSFDLGAFEIYLRGRFLSKKLKGFDVVQLINEFSIKSTPRLEIKFIKHLLKHNSKLFLLSTGIDYQCMRYMMDGKLRYSVMTPYLKDPSLKSLYKYQLQYLTDDFKKLHDFIYKNVQGVIATDMDYHIPLLGHKSYLGLIPNPIKTDVIEYIPMEISGKIKIFHGINTASVIRKGNDYFTEALKIIATKYGDKVEITYTHSLPYDEYIKVYDDCHILMDQIYSFDQGYNALEAMAKGKVVFTGAEQEWLDYYDVEEDTIVINALPDIDYLVQKLSWLIEHPEKIMEISKKARAFVEREHNYKDIAENYLAVWKSESRTSGH</sequence>
<feature type="domain" description="Spore protein YkvP/CgeB glycosyl transferase-like" evidence="1">
    <location>
        <begin position="247"/>
        <end position="374"/>
    </location>
</feature>
<gene>
    <name evidence="2" type="ORF">J4051_05125</name>
</gene>
<accession>A0ABS3SPK1</accession>
<evidence type="ECO:0000259" key="1">
    <source>
        <dbReference type="Pfam" id="PF13524"/>
    </source>
</evidence>
<evidence type="ECO:0000313" key="3">
    <source>
        <dbReference type="Proteomes" id="UP000681315"/>
    </source>
</evidence>
<dbReference type="RefSeq" id="WP_208232780.1">
    <property type="nucleotide sequence ID" value="NZ_JAGEVG010000004.1"/>
</dbReference>
<dbReference type="EMBL" id="JAGEVG010000004">
    <property type="protein sequence ID" value="MBO3097637.1"/>
    <property type="molecule type" value="Genomic_DNA"/>
</dbReference>
<dbReference type="InterPro" id="IPR055259">
    <property type="entry name" value="YkvP/CgeB_Glyco_trans-like"/>
</dbReference>
<comment type="caution">
    <text evidence="2">The sequence shown here is derived from an EMBL/GenBank/DDBJ whole genome shotgun (WGS) entry which is preliminary data.</text>
</comment>